<evidence type="ECO:0000256" key="1">
    <source>
        <dbReference type="SAM" id="MobiDB-lite"/>
    </source>
</evidence>
<sequence>MGSRSSQCHRVFIEVGEGTVDDVISTIRDRWWLRKRTKLGSMLEQAVTAKRFLNAEGSGTLPLPVKKESRKSKLDAEYSDTERSRRRKCLSKTLLGNSENVKVFGGSAGTSKAKEPKDVDTKHNRDGSGSASDEGSTPASTTSALLGLVPVRSC</sequence>
<reference evidence="2 3" key="1">
    <citation type="submission" date="2024-01" db="EMBL/GenBank/DDBJ databases">
        <title>A draft genome for the cacao thread blight pathogen Marasmiellus scandens.</title>
        <authorList>
            <person name="Baruah I.K."/>
            <person name="Leung J."/>
            <person name="Bukari Y."/>
            <person name="Amoako-Attah I."/>
            <person name="Meinhardt L.W."/>
            <person name="Bailey B.A."/>
            <person name="Cohen S.P."/>
        </authorList>
    </citation>
    <scope>NUCLEOTIDE SEQUENCE [LARGE SCALE GENOMIC DNA]</scope>
    <source>
        <strain evidence="2 3">GH-19</strain>
    </source>
</reference>
<feature type="compositionally biased region" description="Basic and acidic residues" evidence="1">
    <location>
        <begin position="112"/>
        <end position="126"/>
    </location>
</feature>
<gene>
    <name evidence="2" type="ORF">VKT23_008635</name>
</gene>
<feature type="compositionally biased region" description="Basic and acidic residues" evidence="1">
    <location>
        <begin position="65"/>
        <end position="83"/>
    </location>
</feature>
<proteinExistence type="predicted"/>
<feature type="compositionally biased region" description="Polar residues" evidence="1">
    <location>
        <begin position="127"/>
        <end position="144"/>
    </location>
</feature>
<accession>A0ABR1JL97</accession>
<name>A0ABR1JL97_9AGAR</name>
<keyword evidence="3" id="KW-1185">Reference proteome</keyword>
<evidence type="ECO:0000313" key="3">
    <source>
        <dbReference type="Proteomes" id="UP001498398"/>
    </source>
</evidence>
<comment type="caution">
    <text evidence="2">The sequence shown here is derived from an EMBL/GenBank/DDBJ whole genome shotgun (WGS) entry which is preliminary data.</text>
</comment>
<protein>
    <submittedName>
        <fullName evidence="2">Uncharacterized protein</fullName>
    </submittedName>
</protein>
<dbReference type="Proteomes" id="UP001498398">
    <property type="component" value="Unassembled WGS sequence"/>
</dbReference>
<dbReference type="EMBL" id="JBANRG010000013">
    <property type="protein sequence ID" value="KAK7461458.1"/>
    <property type="molecule type" value="Genomic_DNA"/>
</dbReference>
<feature type="region of interest" description="Disordered" evidence="1">
    <location>
        <begin position="57"/>
        <end position="154"/>
    </location>
</feature>
<evidence type="ECO:0000313" key="2">
    <source>
        <dbReference type="EMBL" id="KAK7461458.1"/>
    </source>
</evidence>
<organism evidence="2 3">
    <name type="scientific">Marasmiellus scandens</name>
    <dbReference type="NCBI Taxonomy" id="2682957"/>
    <lineage>
        <taxon>Eukaryota</taxon>
        <taxon>Fungi</taxon>
        <taxon>Dikarya</taxon>
        <taxon>Basidiomycota</taxon>
        <taxon>Agaricomycotina</taxon>
        <taxon>Agaricomycetes</taxon>
        <taxon>Agaricomycetidae</taxon>
        <taxon>Agaricales</taxon>
        <taxon>Marasmiineae</taxon>
        <taxon>Omphalotaceae</taxon>
        <taxon>Marasmiellus</taxon>
    </lineage>
</organism>